<protein>
    <recommendedName>
        <fullName evidence="3">DUF6697 domain-containing protein</fullName>
    </recommendedName>
</protein>
<organism evidence="4 5">
    <name type="scientific">Decorospora gaudefroyi</name>
    <dbReference type="NCBI Taxonomy" id="184978"/>
    <lineage>
        <taxon>Eukaryota</taxon>
        <taxon>Fungi</taxon>
        <taxon>Dikarya</taxon>
        <taxon>Ascomycota</taxon>
        <taxon>Pezizomycotina</taxon>
        <taxon>Dothideomycetes</taxon>
        <taxon>Pleosporomycetidae</taxon>
        <taxon>Pleosporales</taxon>
        <taxon>Pleosporineae</taxon>
        <taxon>Pleosporaceae</taxon>
        <taxon>Decorospora</taxon>
    </lineage>
</organism>
<sequence>MSPVFNPTANKFAPSSDQQNSKASQVGTPPFSPYLEARVVNLEEKHANLRDEVETLREFCHGLSSSVDQFKESRLPIHVGPSQNFDLKKSQQDAEQLSRDLENLKKEAHVPVNGDANVQNANGMDPIKDTGSVPPHLKASSVTSGGTVKKSLPPHLRGKTVDLSNGNGTQEHHVVSSANNRLATDGQVDHIFKHMPVPVPSSPASSAPGVQDQASFVENSSLETKAWKPYYIANLPKFTGQIPTDQTVSFHPDFLANTLGGEAWSPGLHFVKGKSTCILKNRTYYRLDPQNEPFLPKKAGDHGAKLTAFFNKAPEEVLLDIPDDHSNSYEDVPMFVLVNKRYVYFGNYTQTRWSDKLDYDTMMAHVPQHVKQYWAEELSASGREDWVTEELKKHFFRKPEYTGRLFAAPDDRTTLTSKKEMELTEKMTRDVKKYAEELREWEREANMKTAMIKKQFILDAFHASDADETPALRLWWEYLECVDYRRDFYDLLVQLQSRQEQLYFK</sequence>
<dbReference type="InterPro" id="IPR046520">
    <property type="entry name" value="DUF6697"/>
</dbReference>
<accession>A0A6A5JZP7</accession>
<feature type="domain" description="DUF6697" evidence="3">
    <location>
        <begin position="250"/>
        <end position="494"/>
    </location>
</feature>
<evidence type="ECO:0000256" key="1">
    <source>
        <dbReference type="SAM" id="Coils"/>
    </source>
</evidence>
<keyword evidence="1" id="KW-0175">Coiled coil</keyword>
<proteinExistence type="predicted"/>
<name>A0A6A5JZP7_9PLEO</name>
<dbReference type="Pfam" id="PF20411">
    <property type="entry name" value="DUF6697"/>
    <property type="match status" value="1"/>
</dbReference>
<reference evidence="4" key="1">
    <citation type="submission" date="2020-01" db="EMBL/GenBank/DDBJ databases">
        <authorList>
            <consortium name="DOE Joint Genome Institute"/>
            <person name="Haridas S."/>
            <person name="Albert R."/>
            <person name="Binder M."/>
            <person name="Bloem J."/>
            <person name="Labutti K."/>
            <person name="Salamov A."/>
            <person name="Andreopoulos B."/>
            <person name="Baker S.E."/>
            <person name="Barry K."/>
            <person name="Bills G."/>
            <person name="Bluhm B.H."/>
            <person name="Cannon C."/>
            <person name="Castanera R."/>
            <person name="Culley D.E."/>
            <person name="Daum C."/>
            <person name="Ezra D."/>
            <person name="Gonzalez J.B."/>
            <person name="Henrissat B."/>
            <person name="Kuo A."/>
            <person name="Liang C."/>
            <person name="Lipzen A."/>
            <person name="Lutzoni F."/>
            <person name="Magnuson J."/>
            <person name="Mondo S."/>
            <person name="Nolan M."/>
            <person name="Ohm R."/>
            <person name="Pangilinan J."/>
            <person name="Park H.-J."/>
            <person name="Ramirez L."/>
            <person name="Alfaro M."/>
            <person name="Sun H."/>
            <person name="Tritt A."/>
            <person name="Yoshinaga Y."/>
            <person name="Zwiers L.-H."/>
            <person name="Turgeon B.G."/>
            <person name="Goodwin S.B."/>
            <person name="Spatafora J.W."/>
            <person name="Crous P.W."/>
            <person name="Grigoriev I.V."/>
        </authorList>
    </citation>
    <scope>NUCLEOTIDE SEQUENCE</scope>
    <source>
        <strain evidence="4">P77</strain>
    </source>
</reference>
<keyword evidence="5" id="KW-1185">Reference proteome</keyword>
<evidence type="ECO:0000256" key="2">
    <source>
        <dbReference type="SAM" id="MobiDB-lite"/>
    </source>
</evidence>
<feature type="compositionally biased region" description="Polar residues" evidence="2">
    <location>
        <begin position="1"/>
        <end position="27"/>
    </location>
</feature>
<feature type="region of interest" description="Disordered" evidence="2">
    <location>
        <begin position="1"/>
        <end position="32"/>
    </location>
</feature>
<evidence type="ECO:0000259" key="3">
    <source>
        <dbReference type="Pfam" id="PF20411"/>
    </source>
</evidence>
<dbReference type="OrthoDB" id="5427977at2759"/>
<feature type="coiled-coil region" evidence="1">
    <location>
        <begin position="424"/>
        <end position="451"/>
    </location>
</feature>
<dbReference type="Proteomes" id="UP000800040">
    <property type="component" value="Unassembled WGS sequence"/>
</dbReference>
<dbReference type="AlphaFoldDB" id="A0A6A5JZP7"/>
<evidence type="ECO:0000313" key="4">
    <source>
        <dbReference type="EMBL" id="KAF1830715.1"/>
    </source>
</evidence>
<feature type="region of interest" description="Disordered" evidence="2">
    <location>
        <begin position="131"/>
        <end position="157"/>
    </location>
</feature>
<gene>
    <name evidence="4" type="ORF">BDW02DRAFT_641949</name>
</gene>
<dbReference type="EMBL" id="ML975386">
    <property type="protein sequence ID" value="KAF1830715.1"/>
    <property type="molecule type" value="Genomic_DNA"/>
</dbReference>
<evidence type="ECO:0000313" key="5">
    <source>
        <dbReference type="Proteomes" id="UP000800040"/>
    </source>
</evidence>